<name>A0A5M6CWU5_9BACT</name>
<gene>
    <name evidence="1" type="ORF">F0919_06785</name>
</gene>
<dbReference type="RefSeq" id="WP_150031951.1">
    <property type="nucleotide sequence ID" value="NZ_VWSH01000001.1"/>
</dbReference>
<evidence type="ECO:0000313" key="1">
    <source>
        <dbReference type="EMBL" id="KAA5537375.1"/>
    </source>
</evidence>
<protein>
    <submittedName>
        <fullName evidence="1">Uncharacterized protein</fullName>
    </submittedName>
</protein>
<dbReference type="EMBL" id="VWSH01000001">
    <property type="protein sequence ID" value="KAA5537375.1"/>
    <property type="molecule type" value="Genomic_DNA"/>
</dbReference>
<comment type="caution">
    <text evidence="1">The sequence shown here is derived from an EMBL/GenBank/DDBJ whole genome shotgun (WGS) entry which is preliminary data.</text>
</comment>
<organism evidence="1 2">
    <name type="scientific">Taibaiella lutea</name>
    <dbReference type="NCBI Taxonomy" id="2608001"/>
    <lineage>
        <taxon>Bacteria</taxon>
        <taxon>Pseudomonadati</taxon>
        <taxon>Bacteroidota</taxon>
        <taxon>Chitinophagia</taxon>
        <taxon>Chitinophagales</taxon>
        <taxon>Chitinophagaceae</taxon>
        <taxon>Taibaiella</taxon>
    </lineage>
</organism>
<keyword evidence="2" id="KW-1185">Reference proteome</keyword>
<proteinExistence type="predicted"/>
<sequence length="116" mass="13776">MEKTRAIFERWIILEADLVEKFGKKPNMEAILFLIGMNEYRGRIPKIKFSKEQKQDLMHVAVCTLLAQDGYYQLEGYDDEGWPHFRQLKHVETDQDTLMAQDALLKEYILEYFGIE</sequence>
<dbReference type="AlphaFoldDB" id="A0A5M6CWU5"/>
<dbReference type="Proteomes" id="UP000323632">
    <property type="component" value="Unassembled WGS sequence"/>
</dbReference>
<evidence type="ECO:0000313" key="2">
    <source>
        <dbReference type="Proteomes" id="UP000323632"/>
    </source>
</evidence>
<reference evidence="1 2" key="1">
    <citation type="submission" date="2019-09" db="EMBL/GenBank/DDBJ databases">
        <title>Genome sequence and assembly of Taibaiella sp.</title>
        <authorList>
            <person name="Chhetri G."/>
        </authorList>
    </citation>
    <scope>NUCLEOTIDE SEQUENCE [LARGE SCALE GENOMIC DNA]</scope>
    <source>
        <strain evidence="1 2">KVB11</strain>
    </source>
</reference>
<accession>A0A5M6CWU5</accession>